<feature type="non-terminal residue" evidence="2">
    <location>
        <position position="1"/>
    </location>
</feature>
<organism evidence="2 3">
    <name type="scientific">Meganyctiphanes norvegica</name>
    <name type="common">Northern krill</name>
    <name type="synonym">Thysanopoda norvegica</name>
    <dbReference type="NCBI Taxonomy" id="48144"/>
    <lineage>
        <taxon>Eukaryota</taxon>
        <taxon>Metazoa</taxon>
        <taxon>Ecdysozoa</taxon>
        <taxon>Arthropoda</taxon>
        <taxon>Crustacea</taxon>
        <taxon>Multicrustacea</taxon>
        <taxon>Malacostraca</taxon>
        <taxon>Eumalacostraca</taxon>
        <taxon>Eucarida</taxon>
        <taxon>Euphausiacea</taxon>
        <taxon>Euphausiidae</taxon>
        <taxon>Meganyctiphanes</taxon>
    </lineage>
</organism>
<keyword evidence="3" id="KW-1185">Reference proteome</keyword>
<comment type="caution">
    <text evidence="2">The sequence shown here is derived from an EMBL/GenBank/DDBJ whole genome shotgun (WGS) entry which is preliminary data.</text>
</comment>
<evidence type="ECO:0000256" key="1">
    <source>
        <dbReference type="SAM" id="MobiDB-lite"/>
    </source>
</evidence>
<proteinExistence type="predicted"/>
<name>A0AAV2PX54_MEGNR</name>
<evidence type="ECO:0000313" key="2">
    <source>
        <dbReference type="EMBL" id="CAL4065648.1"/>
    </source>
</evidence>
<feature type="compositionally biased region" description="Acidic residues" evidence="1">
    <location>
        <begin position="1"/>
        <end position="17"/>
    </location>
</feature>
<gene>
    <name evidence="2" type="ORF">MNOR_LOCUS4938</name>
</gene>
<feature type="compositionally biased region" description="Low complexity" evidence="1">
    <location>
        <begin position="18"/>
        <end position="32"/>
    </location>
</feature>
<evidence type="ECO:0000313" key="3">
    <source>
        <dbReference type="Proteomes" id="UP001497623"/>
    </source>
</evidence>
<feature type="region of interest" description="Disordered" evidence="1">
    <location>
        <begin position="1"/>
        <end position="124"/>
    </location>
</feature>
<reference evidence="2 3" key="1">
    <citation type="submission" date="2024-05" db="EMBL/GenBank/DDBJ databases">
        <authorList>
            <person name="Wallberg A."/>
        </authorList>
    </citation>
    <scope>NUCLEOTIDE SEQUENCE [LARGE SCALE GENOMIC DNA]</scope>
</reference>
<protein>
    <submittedName>
        <fullName evidence="2">Uncharacterized protein</fullName>
    </submittedName>
</protein>
<accession>A0AAV2PX54</accession>
<sequence length="124" mass="12500">VVDIEGAEEGDVGEGEDSSGPMGSPSSSSSPGRRIQPITWGGSEASSSPQRAISRDRGMGLNRFGSRGFGSTRVFGATSTPGGGMLRGASPPAVRNATAAPGRGNQQRARRSRPGGFIGRGAPS</sequence>
<dbReference type="Proteomes" id="UP001497623">
    <property type="component" value="Unassembled WGS sequence"/>
</dbReference>
<dbReference type="EMBL" id="CAXKWB010001845">
    <property type="protein sequence ID" value="CAL4065648.1"/>
    <property type="molecule type" value="Genomic_DNA"/>
</dbReference>
<dbReference type="AlphaFoldDB" id="A0AAV2PX54"/>